<accession>A0AAD9HMC2</accession>
<dbReference type="Proteomes" id="UP001232148">
    <property type="component" value="Unassembled WGS sequence"/>
</dbReference>
<feature type="region of interest" description="Disordered" evidence="1">
    <location>
        <begin position="63"/>
        <end position="102"/>
    </location>
</feature>
<dbReference type="AlphaFoldDB" id="A0AAD9HMC2"/>
<sequence>MYTILCLGGPIHIGQGTAAGWPWLGRLFGACWVPSGFALPKLTPFREALSDIGTYRDREAGAGATKMDLDSTGQRSGVGGEWHEPAKKGKRGPVPKTGRWES</sequence>
<dbReference type="EMBL" id="MU842846">
    <property type="protein sequence ID" value="KAK2030902.1"/>
    <property type="molecule type" value="Genomic_DNA"/>
</dbReference>
<gene>
    <name evidence="2" type="ORF">LX32DRAFT_302975</name>
</gene>
<evidence type="ECO:0000313" key="3">
    <source>
        <dbReference type="Proteomes" id="UP001232148"/>
    </source>
</evidence>
<comment type="caution">
    <text evidence="2">The sequence shown here is derived from an EMBL/GenBank/DDBJ whole genome shotgun (WGS) entry which is preliminary data.</text>
</comment>
<evidence type="ECO:0000256" key="1">
    <source>
        <dbReference type="SAM" id="MobiDB-lite"/>
    </source>
</evidence>
<organism evidence="2 3">
    <name type="scientific">Colletotrichum zoysiae</name>
    <dbReference type="NCBI Taxonomy" id="1216348"/>
    <lineage>
        <taxon>Eukaryota</taxon>
        <taxon>Fungi</taxon>
        <taxon>Dikarya</taxon>
        <taxon>Ascomycota</taxon>
        <taxon>Pezizomycotina</taxon>
        <taxon>Sordariomycetes</taxon>
        <taxon>Hypocreomycetidae</taxon>
        <taxon>Glomerellales</taxon>
        <taxon>Glomerellaceae</taxon>
        <taxon>Colletotrichum</taxon>
        <taxon>Colletotrichum graminicola species complex</taxon>
    </lineage>
</organism>
<evidence type="ECO:0000313" key="2">
    <source>
        <dbReference type="EMBL" id="KAK2030902.1"/>
    </source>
</evidence>
<reference evidence="2" key="1">
    <citation type="submission" date="2021-06" db="EMBL/GenBank/DDBJ databases">
        <title>Comparative genomics, transcriptomics and evolutionary studies reveal genomic signatures of adaptation to plant cell wall in hemibiotrophic fungi.</title>
        <authorList>
            <consortium name="DOE Joint Genome Institute"/>
            <person name="Baroncelli R."/>
            <person name="Diaz J.F."/>
            <person name="Benocci T."/>
            <person name="Peng M."/>
            <person name="Battaglia E."/>
            <person name="Haridas S."/>
            <person name="Andreopoulos W."/>
            <person name="Labutti K."/>
            <person name="Pangilinan J."/>
            <person name="Floch G.L."/>
            <person name="Makela M.R."/>
            <person name="Henrissat B."/>
            <person name="Grigoriev I.V."/>
            <person name="Crouch J.A."/>
            <person name="De Vries R.P."/>
            <person name="Sukno S.A."/>
            <person name="Thon M.R."/>
        </authorList>
    </citation>
    <scope>NUCLEOTIDE SEQUENCE</scope>
    <source>
        <strain evidence="2">MAFF235873</strain>
    </source>
</reference>
<keyword evidence="3" id="KW-1185">Reference proteome</keyword>
<proteinExistence type="predicted"/>
<protein>
    <submittedName>
        <fullName evidence="2">Uncharacterized protein</fullName>
    </submittedName>
</protein>
<name>A0AAD9HMC2_9PEZI</name>